<evidence type="ECO:0000256" key="2">
    <source>
        <dbReference type="ARBA" id="ARBA00006156"/>
    </source>
</evidence>
<keyword evidence="8 9" id="KW-0975">Bacterial flagellum</keyword>
<proteinExistence type="inferred from homology"/>
<evidence type="ECO:0000256" key="1">
    <source>
        <dbReference type="ARBA" id="ARBA00004651"/>
    </source>
</evidence>
<organism evidence="10">
    <name type="scientific">Candidatus Caldatribacterium saccharofermentans</name>
    <dbReference type="NCBI Taxonomy" id="1454753"/>
    <lineage>
        <taxon>Bacteria</taxon>
        <taxon>Pseudomonadati</taxon>
        <taxon>Atribacterota</taxon>
        <taxon>Atribacteria</taxon>
        <taxon>Atribacterales</taxon>
        <taxon>Candidatus Caldatribacteriaceae</taxon>
        <taxon>Candidatus Caldatribacterium</taxon>
    </lineage>
</organism>
<dbReference type="GO" id="GO:0044780">
    <property type="term" value="P:bacterial-type flagellum assembly"/>
    <property type="evidence" value="ECO:0007669"/>
    <property type="project" value="InterPro"/>
</dbReference>
<keyword evidence="10" id="KW-0969">Cilium</keyword>
<feature type="transmembrane region" description="Helical" evidence="9">
    <location>
        <begin position="20"/>
        <end position="39"/>
    </location>
</feature>
<keyword evidence="10" id="KW-0966">Cell projection</keyword>
<evidence type="ECO:0000256" key="3">
    <source>
        <dbReference type="ARBA" id="ARBA00021718"/>
    </source>
</evidence>
<keyword evidence="10" id="KW-0282">Flagellum</keyword>
<evidence type="ECO:0000256" key="5">
    <source>
        <dbReference type="ARBA" id="ARBA00022692"/>
    </source>
</evidence>
<keyword evidence="5 9" id="KW-0812">Transmembrane</keyword>
<dbReference type="PANTHER" id="PTHR34040:SF2">
    <property type="entry name" value="FLAGELLAR BIOSYNTHETIC PROTEIN FLIQ"/>
    <property type="match status" value="1"/>
</dbReference>
<dbReference type="RefSeq" id="WP_017873359.1">
    <property type="nucleotide sequence ID" value="NZ_CP187957.1"/>
</dbReference>
<dbReference type="EMBL" id="DTIY01000051">
    <property type="protein sequence ID" value="HGY39601.1"/>
    <property type="molecule type" value="Genomic_DNA"/>
</dbReference>
<dbReference type="GO" id="GO:0009425">
    <property type="term" value="C:bacterial-type flagellum basal body"/>
    <property type="evidence" value="ECO:0007669"/>
    <property type="project" value="UniProtKB-SubCell"/>
</dbReference>
<dbReference type="GO" id="GO:0005886">
    <property type="term" value="C:plasma membrane"/>
    <property type="evidence" value="ECO:0007669"/>
    <property type="project" value="UniProtKB-SubCell"/>
</dbReference>
<gene>
    <name evidence="9 10" type="primary">fliQ</name>
    <name evidence="10" type="ORF">ENW11_07355</name>
</gene>
<dbReference type="PIRSF" id="PIRSF004669">
    <property type="entry name" value="FliQ"/>
    <property type="match status" value="1"/>
</dbReference>
<sequence>MTEELFFAVGQEALLVVLKIALPVLGVALLVGILVSIFQAVTQIHELTLTFVPKILAVIVIGVLLGPWMARTLLDFARELFWNLPLLFR</sequence>
<name>A0A7V4TGZ5_9BACT</name>
<dbReference type="NCBIfam" id="TIGR01402">
    <property type="entry name" value="fliQ"/>
    <property type="match status" value="1"/>
</dbReference>
<dbReference type="GO" id="GO:0009306">
    <property type="term" value="P:protein secretion"/>
    <property type="evidence" value="ECO:0007669"/>
    <property type="project" value="InterPro"/>
</dbReference>
<feature type="transmembrane region" description="Helical" evidence="9">
    <location>
        <begin position="51"/>
        <end position="70"/>
    </location>
</feature>
<comment type="caution">
    <text evidence="10">The sequence shown here is derived from an EMBL/GenBank/DDBJ whole genome shotgun (WGS) entry which is preliminary data.</text>
</comment>
<evidence type="ECO:0000256" key="4">
    <source>
        <dbReference type="ARBA" id="ARBA00022475"/>
    </source>
</evidence>
<dbReference type="InterPro" id="IPR006305">
    <property type="entry name" value="FliQ"/>
</dbReference>
<keyword evidence="6 9" id="KW-1133">Transmembrane helix</keyword>
<dbReference type="Pfam" id="PF01313">
    <property type="entry name" value="Bac_export_3"/>
    <property type="match status" value="1"/>
</dbReference>
<comment type="subcellular location">
    <subcellularLocation>
        <location evidence="1 9">Cell membrane</location>
        <topology evidence="1">Multi-pass membrane protein</topology>
    </subcellularLocation>
    <subcellularLocation>
        <location evidence="9">Bacterial flagellum basal body</location>
    </subcellularLocation>
</comment>
<comment type="function">
    <text evidence="9">Role in flagellar biosynthesis.</text>
</comment>
<keyword evidence="7 9" id="KW-0472">Membrane</keyword>
<accession>A0A7V4TGZ5</accession>
<evidence type="ECO:0000256" key="6">
    <source>
        <dbReference type="ARBA" id="ARBA00022989"/>
    </source>
</evidence>
<dbReference type="AlphaFoldDB" id="A0A7V4TGZ5"/>
<reference evidence="10" key="1">
    <citation type="journal article" date="2020" name="mSystems">
        <title>Genome- and Community-Level Interaction Insights into Carbon Utilization and Element Cycling Functions of Hydrothermarchaeota in Hydrothermal Sediment.</title>
        <authorList>
            <person name="Zhou Z."/>
            <person name="Liu Y."/>
            <person name="Xu W."/>
            <person name="Pan J."/>
            <person name="Luo Z.H."/>
            <person name="Li M."/>
        </authorList>
    </citation>
    <scope>NUCLEOTIDE SEQUENCE [LARGE SCALE GENOMIC DNA]</scope>
    <source>
        <strain evidence="10">SpSt-82</strain>
    </source>
</reference>
<evidence type="ECO:0000256" key="7">
    <source>
        <dbReference type="ARBA" id="ARBA00023136"/>
    </source>
</evidence>
<dbReference type="PRINTS" id="PR00952">
    <property type="entry name" value="TYPE3IMQPROT"/>
</dbReference>
<keyword evidence="4 9" id="KW-1003">Cell membrane</keyword>
<evidence type="ECO:0000256" key="8">
    <source>
        <dbReference type="ARBA" id="ARBA00023143"/>
    </source>
</evidence>
<comment type="similarity">
    <text evidence="2 9">Belongs to the FliQ/MopD/SpaQ family.</text>
</comment>
<protein>
    <recommendedName>
        <fullName evidence="3 9">Flagellar biosynthetic protein FliQ</fullName>
    </recommendedName>
</protein>
<dbReference type="InterPro" id="IPR002191">
    <property type="entry name" value="Bac_export_3"/>
</dbReference>
<evidence type="ECO:0000256" key="9">
    <source>
        <dbReference type="RuleBase" id="RU364090"/>
    </source>
</evidence>
<evidence type="ECO:0000313" key="10">
    <source>
        <dbReference type="EMBL" id="HGY39601.1"/>
    </source>
</evidence>
<dbReference type="PANTHER" id="PTHR34040">
    <property type="entry name" value="FLAGELLAR BIOSYNTHETIC PROTEIN FLIQ"/>
    <property type="match status" value="1"/>
</dbReference>